<name>A0A7T7UU81_9FIRM</name>
<organism evidence="1 2">
    <name type="scientific">Anaerococcus obesiensis</name>
    <dbReference type="NCBI Taxonomy" id="1287640"/>
    <lineage>
        <taxon>Bacteria</taxon>
        <taxon>Bacillati</taxon>
        <taxon>Bacillota</taxon>
        <taxon>Tissierellia</taxon>
        <taxon>Tissierellales</taxon>
        <taxon>Peptoniphilaceae</taxon>
        <taxon>Anaerococcus</taxon>
    </lineage>
</organism>
<evidence type="ECO:0000313" key="1">
    <source>
        <dbReference type="EMBL" id="QQN56311.1"/>
    </source>
</evidence>
<reference evidence="1 2" key="1">
    <citation type="submission" date="2020-12" db="EMBL/GenBank/DDBJ databases">
        <title>FDA dAtabase for Regulatory Grade micrObial Sequences (FDA-ARGOS): Supporting development and validation of Infectious Disease Dx tests.</title>
        <authorList>
            <person name="Sproer C."/>
            <person name="Gronow S."/>
            <person name="Severitt S."/>
            <person name="Schroder I."/>
            <person name="Tallon L."/>
            <person name="Sadzewicz L."/>
            <person name="Zhao X."/>
            <person name="Boylan J."/>
            <person name="Ott S."/>
            <person name="Bowen H."/>
            <person name="Vavikolanu K."/>
            <person name="Mehta A."/>
            <person name="Aluvathingal J."/>
            <person name="Nadendla S."/>
            <person name="Lowell S."/>
            <person name="Myers T."/>
            <person name="Yan Y."/>
            <person name="Sichtig H."/>
        </authorList>
    </citation>
    <scope>NUCLEOTIDE SEQUENCE [LARGE SCALE GENOMIC DNA]</scope>
    <source>
        <strain evidence="1 2">FDAARGOS_989</strain>
    </source>
</reference>
<keyword evidence="2" id="KW-1185">Reference proteome</keyword>
<dbReference type="AlphaFoldDB" id="A0A7T7UU81"/>
<proteinExistence type="predicted"/>
<evidence type="ECO:0000313" key="2">
    <source>
        <dbReference type="Proteomes" id="UP000595871"/>
    </source>
</evidence>
<sequence length="57" mass="6491">MTATSDKDGLVRFIDKNGEVVKLQKDAYYQVEEVEAPVGYKKFQLHGSSMLLKKKDN</sequence>
<gene>
    <name evidence="1" type="ORF">I6H46_01390</name>
</gene>
<dbReference type="Proteomes" id="UP000595871">
    <property type="component" value="Chromosome"/>
</dbReference>
<dbReference type="KEGG" id="aob:I6H46_01390"/>
<evidence type="ECO:0008006" key="3">
    <source>
        <dbReference type="Google" id="ProtNLM"/>
    </source>
</evidence>
<dbReference type="RefSeq" id="WP_200225990.1">
    <property type="nucleotide sequence ID" value="NZ_CP067016.1"/>
</dbReference>
<accession>A0A7T7UU81</accession>
<protein>
    <recommendedName>
        <fullName evidence="3">Prealbumin-like fold domain-containing protein</fullName>
    </recommendedName>
</protein>
<dbReference type="EMBL" id="CP067016">
    <property type="protein sequence ID" value="QQN56311.1"/>
    <property type="molecule type" value="Genomic_DNA"/>
</dbReference>